<evidence type="ECO:0000313" key="1">
    <source>
        <dbReference type="EMBL" id="JAD81449.1"/>
    </source>
</evidence>
<name>A0A0A9CYL9_ARUDO</name>
<sequence length="47" mass="5545">MVEEVKLYPQHHSPNNGIVVMMSNHQWLGQQKEQNRTHQASKIHLKL</sequence>
<reference evidence="1" key="1">
    <citation type="submission" date="2014-09" db="EMBL/GenBank/DDBJ databases">
        <authorList>
            <person name="Magalhaes I.L.F."/>
            <person name="Oliveira U."/>
            <person name="Santos F.R."/>
            <person name="Vidigal T.H.D.A."/>
            <person name="Brescovit A.D."/>
            <person name="Santos A.J."/>
        </authorList>
    </citation>
    <scope>NUCLEOTIDE SEQUENCE</scope>
    <source>
        <tissue evidence="1">Shoot tissue taken approximately 20 cm above the soil surface</tissue>
    </source>
</reference>
<accession>A0A0A9CYL9</accession>
<reference evidence="1" key="2">
    <citation type="journal article" date="2015" name="Data Brief">
        <title>Shoot transcriptome of the giant reed, Arundo donax.</title>
        <authorList>
            <person name="Barrero R.A."/>
            <person name="Guerrero F.D."/>
            <person name="Moolhuijzen P."/>
            <person name="Goolsby J.A."/>
            <person name="Tidwell J."/>
            <person name="Bellgard S.E."/>
            <person name="Bellgard M.I."/>
        </authorList>
    </citation>
    <scope>NUCLEOTIDE SEQUENCE</scope>
    <source>
        <tissue evidence="1">Shoot tissue taken approximately 20 cm above the soil surface</tissue>
    </source>
</reference>
<dbReference type="EMBL" id="GBRH01216446">
    <property type="protein sequence ID" value="JAD81449.1"/>
    <property type="molecule type" value="Transcribed_RNA"/>
</dbReference>
<protein>
    <submittedName>
        <fullName evidence="1">Uncharacterized protein</fullName>
    </submittedName>
</protein>
<organism evidence="1">
    <name type="scientific">Arundo donax</name>
    <name type="common">Giant reed</name>
    <name type="synonym">Donax arundinaceus</name>
    <dbReference type="NCBI Taxonomy" id="35708"/>
    <lineage>
        <taxon>Eukaryota</taxon>
        <taxon>Viridiplantae</taxon>
        <taxon>Streptophyta</taxon>
        <taxon>Embryophyta</taxon>
        <taxon>Tracheophyta</taxon>
        <taxon>Spermatophyta</taxon>
        <taxon>Magnoliopsida</taxon>
        <taxon>Liliopsida</taxon>
        <taxon>Poales</taxon>
        <taxon>Poaceae</taxon>
        <taxon>PACMAD clade</taxon>
        <taxon>Arundinoideae</taxon>
        <taxon>Arundineae</taxon>
        <taxon>Arundo</taxon>
    </lineage>
</organism>
<proteinExistence type="predicted"/>
<dbReference type="AlphaFoldDB" id="A0A0A9CYL9"/>